<dbReference type="EMBL" id="CP066167">
    <property type="protein sequence ID" value="QQD18444.1"/>
    <property type="molecule type" value="Genomic_DNA"/>
</dbReference>
<protein>
    <submittedName>
        <fullName evidence="2">EthD domain-containing protein</fullName>
    </submittedName>
</protein>
<organism evidence="2 3">
    <name type="scientific">Spongiibacter nanhainus</name>
    <dbReference type="NCBI Taxonomy" id="2794344"/>
    <lineage>
        <taxon>Bacteria</taxon>
        <taxon>Pseudomonadati</taxon>
        <taxon>Pseudomonadota</taxon>
        <taxon>Gammaproteobacteria</taxon>
        <taxon>Cellvibrionales</taxon>
        <taxon>Spongiibacteraceae</taxon>
        <taxon>Spongiibacter</taxon>
    </lineage>
</organism>
<accession>A0A7T4R0Z8</accession>
<dbReference type="AlphaFoldDB" id="A0A7T4R0Z8"/>
<name>A0A7T4R0Z8_9GAMM</name>
<dbReference type="SUPFAM" id="SSF54909">
    <property type="entry name" value="Dimeric alpha+beta barrel"/>
    <property type="match status" value="1"/>
</dbReference>
<dbReference type="GO" id="GO:0016491">
    <property type="term" value="F:oxidoreductase activity"/>
    <property type="evidence" value="ECO:0007669"/>
    <property type="project" value="InterPro"/>
</dbReference>
<evidence type="ECO:0000313" key="3">
    <source>
        <dbReference type="Proteomes" id="UP000596063"/>
    </source>
</evidence>
<keyword evidence="3" id="KW-1185">Reference proteome</keyword>
<reference evidence="2 3" key="1">
    <citation type="submission" date="2020-12" db="EMBL/GenBank/DDBJ databases">
        <authorList>
            <person name="Shan Y."/>
        </authorList>
    </citation>
    <scope>NUCLEOTIDE SEQUENCE [LARGE SCALE GENOMIC DNA]</scope>
    <source>
        <strain evidence="3">csc3.9</strain>
    </source>
</reference>
<feature type="domain" description="EthD" evidence="1">
    <location>
        <begin position="12"/>
        <end position="89"/>
    </location>
</feature>
<dbReference type="RefSeq" id="WP_198569935.1">
    <property type="nucleotide sequence ID" value="NZ_CP066167.1"/>
</dbReference>
<dbReference type="Proteomes" id="UP000596063">
    <property type="component" value="Chromosome"/>
</dbReference>
<proteinExistence type="predicted"/>
<dbReference type="InterPro" id="IPR009799">
    <property type="entry name" value="EthD_dom"/>
</dbReference>
<dbReference type="KEGG" id="snan:I6N98_00780"/>
<evidence type="ECO:0000259" key="1">
    <source>
        <dbReference type="Pfam" id="PF07110"/>
    </source>
</evidence>
<evidence type="ECO:0000313" key="2">
    <source>
        <dbReference type="EMBL" id="QQD18444.1"/>
    </source>
</evidence>
<dbReference type="InterPro" id="IPR011008">
    <property type="entry name" value="Dimeric_a/b-barrel"/>
</dbReference>
<dbReference type="Pfam" id="PF07110">
    <property type="entry name" value="EthD"/>
    <property type="match status" value="1"/>
</dbReference>
<sequence>MKSICTLTRRADFSRRQFQDYYENQHSLLAIQHFPFVGYVRNHVVGGGDIGFDTISEFWAVDVDKLASLMKGPVGKLLQEDERRFMDQSLIAPGYARETVISDGQGPSRRFALLLNWEGEDFDVVNWARANVANQPAVSVDQVDAWQQPAFPAKAVVWTPVSDLLCNVPDSVQADLIEVERVETPPAQLLGNTDDSERLPI</sequence>
<dbReference type="Gene3D" id="3.30.70.100">
    <property type="match status" value="1"/>
</dbReference>
<gene>
    <name evidence="2" type="ORF">I6N98_00780</name>
</gene>